<sequence>MALAEFTAALELSIMNIHDAVEKNGHYGILMGNLRRQGQYFNLSSLVERVAPGRLVDEIIKIQHNCVSDRREYRGNIVKIAHEKLLIFKKNKDSLFFLAQVDKRAASWVGTTWRAAIRRILQGGKVLHLKEINQLIAPYAGSRSNQHWEAKVRQVVQDARFFERVSPGTYRLAA</sequence>
<dbReference type="EMBL" id="JAMDHA010000037">
    <property type="protein sequence ID" value="MDD1011136.1"/>
    <property type="molecule type" value="Genomic_DNA"/>
</dbReference>
<accession>A0A9X4C722</accession>
<evidence type="ECO:0000313" key="2">
    <source>
        <dbReference type="Proteomes" id="UP001148185"/>
    </source>
</evidence>
<dbReference type="RefSeq" id="WP_273878232.1">
    <property type="nucleotide sequence ID" value="NZ_JAMDHA010000037.1"/>
</dbReference>
<proteinExistence type="predicted"/>
<protein>
    <submittedName>
        <fullName evidence="1">Uncharacterized protein</fullName>
    </submittedName>
</protein>
<reference evidence="1 2" key="1">
    <citation type="submission" date="2022-05" db="EMBL/GenBank/DDBJ databases">
        <title>Novel Pseudomonas spp. Isolated from a Rainbow Trout Aquaculture Facility.</title>
        <authorList>
            <person name="Testerman T."/>
            <person name="Graf J."/>
        </authorList>
    </citation>
    <scope>NUCLEOTIDE SEQUENCE [LARGE SCALE GENOMIC DNA]</scope>
    <source>
        <strain evidence="1 2">ID1042</strain>
    </source>
</reference>
<name>A0A9X4C722_9PSED</name>
<keyword evidence="2" id="KW-1185">Reference proteome</keyword>
<evidence type="ECO:0000313" key="1">
    <source>
        <dbReference type="EMBL" id="MDD1011136.1"/>
    </source>
</evidence>
<gene>
    <name evidence="1" type="ORF">M5G27_27060</name>
</gene>
<dbReference type="AlphaFoldDB" id="A0A9X4C722"/>
<organism evidence="1 2">
    <name type="scientific">Pseudomonas shahriarae</name>
    <dbReference type="NCBI Taxonomy" id="2745512"/>
    <lineage>
        <taxon>Bacteria</taxon>
        <taxon>Pseudomonadati</taxon>
        <taxon>Pseudomonadota</taxon>
        <taxon>Gammaproteobacteria</taxon>
        <taxon>Pseudomonadales</taxon>
        <taxon>Pseudomonadaceae</taxon>
        <taxon>Pseudomonas</taxon>
    </lineage>
</organism>
<dbReference type="Proteomes" id="UP001148185">
    <property type="component" value="Unassembled WGS sequence"/>
</dbReference>
<comment type="caution">
    <text evidence="1">The sequence shown here is derived from an EMBL/GenBank/DDBJ whole genome shotgun (WGS) entry which is preliminary data.</text>
</comment>